<dbReference type="STRING" id="89093.SAMN04488558_1233"/>
<organism evidence="11 12">
    <name type="scientific">Ignavigranum ruoffiae</name>
    <dbReference type="NCBI Taxonomy" id="89093"/>
    <lineage>
        <taxon>Bacteria</taxon>
        <taxon>Bacillati</taxon>
        <taxon>Bacillota</taxon>
        <taxon>Bacilli</taxon>
        <taxon>Lactobacillales</taxon>
        <taxon>Aerococcaceae</taxon>
        <taxon>Ignavigranum</taxon>
    </lineage>
</organism>
<comment type="subcellular location">
    <subcellularLocation>
        <location evidence="1">Cell membrane</location>
        <topology evidence="1">Multi-pass membrane protein</topology>
    </subcellularLocation>
</comment>
<name>A0A1H9H2I1_9LACT</name>
<dbReference type="InterPro" id="IPR050256">
    <property type="entry name" value="Glycosyltransferase_2"/>
</dbReference>
<dbReference type="InterPro" id="IPR001173">
    <property type="entry name" value="Glyco_trans_2-like"/>
</dbReference>
<accession>A0A1H9H2I1</accession>
<feature type="transmembrane region" description="Helical" evidence="9">
    <location>
        <begin position="261"/>
        <end position="287"/>
    </location>
</feature>
<dbReference type="FunFam" id="3.90.550.10:FF:000079">
    <property type="entry name" value="Probable glycosyl transferase"/>
    <property type="match status" value="1"/>
</dbReference>
<dbReference type="Pfam" id="PF00535">
    <property type="entry name" value="Glycos_transf_2"/>
    <property type="match status" value="1"/>
</dbReference>
<evidence type="ECO:0000313" key="12">
    <source>
        <dbReference type="Proteomes" id="UP000198833"/>
    </source>
</evidence>
<keyword evidence="5 9" id="KW-0812">Transmembrane</keyword>
<evidence type="ECO:0000313" key="11">
    <source>
        <dbReference type="EMBL" id="SEQ56541.1"/>
    </source>
</evidence>
<dbReference type="GO" id="GO:0005886">
    <property type="term" value="C:plasma membrane"/>
    <property type="evidence" value="ECO:0007669"/>
    <property type="project" value="UniProtKB-SubCell"/>
</dbReference>
<protein>
    <submittedName>
        <fullName evidence="11">Glycosyltransferase involved in cell wall bisynthesis</fullName>
    </submittedName>
</protein>
<reference evidence="11 12" key="1">
    <citation type="submission" date="2016-10" db="EMBL/GenBank/DDBJ databases">
        <authorList>
            <person name="de Groot N.N."/>
        </authorList>
    </citation>
    <scope>NUCLEOTIDE SEQUENCE [LARGE SCALE GENOMIC DNA]</scope>
    <source>
        <strain evidence="11 12">DSM 15695</strain>
    </source>
</reference>
<keyword evidence="6 9" id="KW-1133">Transmembrane helix</keyword>
<evidence type="ECO:0000256" key="4">
    <source>
        <dbReference type="ARBA" id="ARBA00022679"/>
    </source>
</evidence>
<evidence type="ECO:0000259" key="10">
    <source>
        <dbReference type="Pfam" id="PF00535"/>
    </source>
</evidence>
<keyword evidence="2" id="KW-1003">Cell membrane</keyword>
<sequence>MLLTILIPFYNEEEVIDKTHQVLSQEVDKLDPVQVELLYVNDGSRDQTLAKMRKIAQSDSRVRYISFSRNFGKEAAMLAGLEHARGDAVIIMDGDLQNPPHLIPKMLAKYQEGYDLVNGKRTREGDDMKTSFFAQMFYKVANNVMDVTLTDGISDFRLLSRRAVDALVSLQEYNRFSKGLFSWIGFKSTTIEYDNVLREAGETKFNFKKSMNYAIDGILSFNDKPLRLVFNLGLCCILIGGLYLFWLLISYIMNPETAVDGYFTTIFTVVLFGGVQLVSLGVLGEYIGKIFYEVKHRPHYLISESNLKEEVEHLEPKA</sequence>
<evidence type="ECO:0000256" key="6">
    <source>
        <dbReference type="ARBA" id="ARBA00022989"/>
    </source>
</evidence>
<evidence type="ECO:0000256" key="1">
    <source>
        <dbReference type="ARBA" id="ARBA00004651"/>
    </source>
</evidence>
<keyword evidence="7 9" id="KW-0472">Membrane</keyword>
<feature type="transmembrane region" description="Helical" evidence="9">
    <location>
        <begin position="228"/>
        <end position="249"/>
    </location>
</feature>
<evidence type="ECO:0000256" key="7">
    <source>
        <dbReference type="ARBA" id="ARBA00023136"/>
    </source>
</evidence>
<evidence type="ECO:0000256" key="8">
    <source>
        <dbReference type="ARBA" id="ARBA00038152"/>
    </source>
</evidence>
<dbReference type="GO" id="GO:0016757">
    <property type="term" value="F:glycosyltransferase activity"/>
    <property type="evidence" value="ECO:0007669"/>
    <property type="project" value="UniProtKB-KW"/>
</dbReference>
<dbReference type="Gene3D" id="3.90.550.10">
    <property type="entry name" value="Spore Coat Polysaccharide Biosynthesis Protein SpsA, Chain A"/>
    <property type="match status" value="1"/>
</dbReference>
<dbReference type="PANTHER" id="PTHR48090:SF8">
    <property type="entry name" value="GLYCOSYLTRANSFERASE CSBB-RELATED"/>
    <property type="match status" value="1"/>
</dbReference>
<feature type="domain" description="Glycosyltransferase 2-like" evidence="10">
    <location>
        <begin position="4"/>
        <end position="166"/>
    </location>
</feature>
<keyword evidence="4 11" id="KW-0808">Transferase</keyword>
<dbReference type="SUPFAM" id="SSF53448">
    <property type="entry name" value="Nucleotide-diphospho-sugar transferases"/>
    <property type="match status" value="1"/>
</dbReference>
<keyword evidence="3" id="KW-0328">Glycosyltransferase</keyword>
<keyword evidence="12" id="KW-1185">Reference proteome</keyword>
<gene>
    <name evidence="11" type="ORF">SAMN04488558_1233</name>
</gene>
<evidence type="ECO:0000256" key="5">
    <source>
        <dbReference type="ARBA" id="ARBA00022692"/>
    </source>
</evidence>
<comment type="similarity">
    <text evidence="8">Belongs to the glycosyltransferase 2 family. GtrB subfamily.</text>
</comment>
<dbReference type="NCBIfam" id="NF047588">
    <property type="entry name" value="GlcsyltransPgfSStrep"/>
    <property type="match status" value="1"/>
</dbReference>
<dbReference type="Proteomes" id="UP000198833">
    <property type="component" value="Unassembled WGS sequence"/>
</dbReference>
<evidence type="ECO:0000256" key="2">
    <source>
        <dbReference type="ARBA" id="ARBA00022475"/>
    </source>
</evidence>
<evidence type="ECO:0000256" key="9">
    <source>
        <dbReference type="SAM" id="Phobius"/>
    </source>
</evidence>
<dbReference type="CDD" id="cd04187">
    <property type="entry name" value="DPM1_like_bac"/>
    <property type="match status" value="1"/>
</dbReference>
<dbReference type="InterPro" id="IPR029044">
    <property type="entry name" value="Nucleotide-diphossugar_trans"/>
</dbReference>
<dbReference type="AlphaFoldDB" id="A0A1H9H2I1"/>
<evidence type="ECO:0000256" key="3">
    <source>
        <dbReference type="ARBA" id="ARBA00022676"/>
    </source>
</evidence>
<dbReference type="EMBL" id="FOEN01000023">
    <property type="protein sequence ID" value="SEQ56541.1"/>
    <property type="molecule type" value="Genomic_DNA"/>
</dbReference>
<dbReference type="PANTHER" id="PTHR48090">
    <property type="entry name" value="UNDECAPRENYL-PHOSPHATE 4-DEOXY-4-FORMAMIDO-L-ARABINOSE TRANSFERASE-RELATED"/>
    <property type="match status" value="1"/>
</dbReference>
<proteinExistence type="inferred from homology"/>
<dbReference type="RefSeq" id="WP_092572744.1">
    <property type="nucleotide sequence ID" value="NZ_CALUDV010000021.1"/>
</dbReference>
<dbReference type="OrthoDB" id="9807778at2"/>